<dbReference type="EMBL" id="CAKLPX010000004">
    <property type="protein sequence ID" value="CAH0993058.1"/>
    <property type="molecule type" value="Genomic_DNA"/>
</dbReference>
<protein>
    <recommendedName>
        <fullName evidence="1">N-acetyltransferase domain-containing protein</fullName>
    </recommendedName>
</protein>
<evidence type="ECO:0000313" key="3">
    <source>
        <dbReference type="Proteomes" id="UP000838100"/>
    </source>
</evidence>
<reference evidence="2" key="1">
    <citation type="submission" date="2021-12" db="EMBL/GenBank/DDBJ databases">
        <authorList>
            <person name="Rodrigo-Torres L."/>
            <person name="Arahal R. D."/>
            <person name="Lucena T."/>
        </authorList>
    </citation>
    <scope>NUCLEOTIDE SEQUENCE</scope>
    <source>
        <strain evidence="2">CECT 8267</strain>
    </source>
</reference>
<evidence type="ECO:0000313" key="2">
    <source>
        <dbReference type="EMBL" id="CAH0993058.1"/>
    </source>
</evidence>
<dbReference type="Pfam" id="PF00583">
    <property type="entry name" value="Acetyltransf_1"/>
    <property type="match status" value="1"/>
</dbReference>
<dbReference type="SUPFAM" id="SSF55729">
    <property type="entry name" value="Acyl-CoA N-acyltransferases (Nat)"/>
    <property type="match status" value="1"/>
</dbReference>
<sequence length="132" mass="14184">MALFDANCPEFFALNERKDYVEFLAAKPAGYELCLKNGRIVGAFGLFGLGAARGCLDWTLISPACQGGGIGSSVMERVIVEAKAAQIAVIDIATSHKAYRFFEKKGAVKIGEQLNGWGQGMHRIDMKLAVGV</sequence>
<comment type="caution">
    <text evidence="2">The sequence shown here is derived from an EMBL/GenBank/DDBJ whole genome shotgun (WGS) entry which is preliminary data.</text>
</comment>
<accession>A0ABN8EKW2</accession>
<dbReference type="InterPro" id="IPR000182">
    <property type="entry name" value="GNAT_dom"/>
</dbReference>
<dbReference type="InterPro" id="IPR016181">
    <property type="entry name" value="Acyl_CoA_acyltransferase"/>
</dbReference>
<dbReference type="Proteomes" id="UP000838100">
    <property type="component" value="Unassembled WGS sequence"/>
</dbReference>
<gene>
    <name evidence="2" type="ORF">SIN8267_03197</name>
</gene>
<name>A0ABN8EKW2_9GAMM</name>
<keyword evidence="3" id="KW-1185">Reference proteome</keyword>
<feature type="domain" description="N-acetyltransferase" evidence="1">
    <location>
        <begin position="1"/>
        <end position="131"/>
    </location>
</feature>
<dbReference type="PROSITE" id="PS51186">
    <property type="entry name" value="GNAT"/>
    <property type="match status" value="1"/>
</dbReference>
<dbReference type="Gene3D" id="3.40.630.30">
    <property type="match status" value="1"/>
</dbReference>
<proteinExistence type="predicted"/>
<evidence type="ECO:0000259" key="1">
    <source>
        <dbReference type="PROSITE" id="PS51186"/>
    </source>
</evidence>
<organism evidence="2 3">
    <name type="scientific">Sinobacterium norvegicum</name>
    <dbReference type="NCBI Taxonomy" id="1641715"/>
    <lineage>
        <taxon>Bacteria</taxon>
        <taxon>Pseudomonadati</taxon>
        <taxon>Pseudomonadota</taxon>
        <taxon>Gammaproteobacteria</taxon>
        <taxon>Cellvibrionales</taxon>
        <taxon>Spongiibacteraceae</taxon>
        <taxon>Sinobacterium</taxon>
    </lineage>
</organism>